<dbReference type="InterPro" id="IPR003085">
    <property type="entry name" value="AcuC"/>
</dbReference>
<gene>
    <name evidence="6" type="ORF">EDD62_0869</name>
</gene>
<dbReference type="AlphaFoldDB" id="A0A3N5CG23"/>
<evidence type="ECO:0000256" key="3">
    <source>
        <dbReference type="ARBA" id="ARBA00020218"/>
    </source>
</evidence>
<evidence type="ECO:0000256" key="1">
    <source>
        <dbReference type="ARBA" id="ARBA00005101"/>
    </source>
</evidence>
<dbReference type="PRINTS" id="PR01270">
    <property type="entry name" value="HDASUPER"/>
</dbReference>
<dbReference type="SUPFAM" id="SSF52768">
    <property type="entry name" value="Arginase/deacetylase"/>
    <property type="match status" value="1"/>
</dbReference>
<dbReference type="InterPro" id="IPR023801">
    <property type="entry name" value="His_deacetylse_dom"/>
</dbReference>
<comment type="caution">
    <text evidence="6">The sequence shown here is derived from an EMBL/GenBank/DDBJ whole genome shotgun (WGS) entry which is preliminary data.</text>
</comment>
<evidence type="ECO:0000313" key="7">
    <source>
        <dbReference type="Proteomes" id="UP000277108"/>
    </source>
</evidence>
<dbReference type="PANTHER" id="PTHR10625">
    <property type="entry name" value="HISTONE DEACETYLASE HDAC1-RELATED"/>
    <property type="match status" value="1"/>
</dbReference>
<organism evidence="6 7">
    <name type="scientific">Abyssicoccus albus</name>
    <dbReference type="NCBI Taxonomy" id="1817405"/>
    <lineage>
        <taxon>Bacteria</taxon>
        <taxon>Bacillati</taxon>
        <taxon>Bacillota</taxon>
        <taxon>Bacilli</taxon>
        <taxon>Bacillales</taxon>
        <taxon>Abyssicoccaceae</taxon>
    </lineage>
</organism>
<dbReference type="InterPro" id="IPR023696">
    <property type="entry name" value="Ureohydrolase_dom_sf"/>
</dbReference>
<dbReference type="Pfam" id="PF00850">
    <property type="entry name" value="Hist_deacetyl"/>
    <property type="match status" value="1"/>
</dbReference>
<accession>A0A3N5CG23</accession>
<dbReference type="GO" id="GO:0004407">
    <property type="term" value="F:histone deacetylase activity"/>
    <property type="evidence" value="ECO:0007669"/>
    <property type="project" value="TreeGrafter"/>
</dbReference>
<name>A0A3N5CG23_9BACL</name>
<dbReference type="PANTHER" id="PTHR10625:SF10">
    <property type="entry name" value="HISTONE DEACETYLASE HDAC1"/>
    <property type="match status" value="1"/>
</dbReference>
<dbReference type="GO" id="GO:0040029">
    <property type="term" value="P:epigenetic regulation of gene expression"/>
    <property type="evidence" value="ECO:0007669"/>
    <property type="project" value="TreeGrafter"/>
</dbReference>
<dbReference type="RefSeq" id="WP_123807660.1">
    <property type="nucleotide sequence ID" value="NZ_RKRK01000002.1"/>
</dbReference>
<comment type="similarity">
    <text evidence="2">Belongs to the histone deacetylase family.</text>
</comment>
<dbReference type="CDD" id="cd09994">
    <property type="entry name" value="HDAC_AcuC_like"/>
    <property type="match status" value="1"/>
</dbReference>
<dbReference type="PRINTS" id="PR01272">
    <property type="entry name" value="ACUCPROTEIN"/>
</dbReference>
<comment type="pathway">
    <text evidence="1">Ketone degradation; acetoin degradation.</text>
</comment>
<keyword evidence="4" id="KW-0006">Acetoin catabolism</keyword>
<sequence>MCKYIYSDDLLQYRFGNHHPFNQMRVKMTTDLLRATGTLTSDDIVIPRIATDNEIMSIHRRDYVQLIKQISKEVTVPTERLQKYGLSTDDTPTFAEMHEYSKRIVGASLTAVDLVMSKETNIAVSLAGGLHHGFTGRAGGFCIYNDSSIAIQSLINNYNQRVLYIDTDAHHGDGVQESFYHSNQCLTYSIHETGRYLFPGTGRFDERGIEEGFGYAANIPLEPFTSDESFIHCLNLSLRRVIESYKPDIIVSVHGVDGHHHDPLTHLSLSMFSFQSVPRLIKSLADEYTDGQLIILGGGGYNIWNVVPKAWAHIWYAVKDLPPPTGRLPEAFIKQYEHKSKENIFPYWHDPTCPFILRTDSITESNKIILNRVLNYFK</sequence>
<evidence type="ECO:0000256" key="2">
    <source>
        <dbReference type="ARBA" id="ARBA00005947"/>
    </source>
</evidence>
<feature type="domain" description="Histone deacetylase" evidence="5">
    <location>
        <begin position="19"/>
        <end position="316"/>
    </location>
</feature>
<dbReference type="GO" id="GO:0045150">
    <property type="term" value="P:acetoin catabolic process"/>
    <property type="evidence" value="ECO:0007669"/>
    <property type="project" value="UniProtKB-UniPathway"/>
</dbReference>
<dbReference type="UniPathway" id="UPA00040"/>
<dbReference type="Gene3D" id="3.40.800.20">
    <property type="entry name" value="Histone deacetylase domain"/>
    <property type="match status" value="1"/>
</dbReference>
<dbReference type="InterPro" id="IPR037138">
    <property type="entry name" value="His_deacetylse_dom_sf"/>
</dbReference>
<dbReference type="OrthoDB" id="9808367at2"/>
<evidence type="ECO:0000259" key="5">
    <source>
        <dbReference type="Pfam" id="PF00850"/>
    </source>
</evidence>
<dbReference type="EMBL" id="RKRK01000002">
    <property type="protein sequence ID" value="RPF58225.1"/>
    <property type="molecule type" value="Genomic_DNA"/>
</dbReference>
<evidence type="ECO:0000313" key="6">
    <source>
        <dbReference type="EMBL" id="RPF58225.1"/>
    </source>
</evidence>
<dbReference type="InterPro" id="IPR000286">
    <property type="entry name" value="HDACs"/>
</dbReference>
<evidence type="ECO:0000256" key="4">
    <source>
        <dbReference type="ARBA" id="ARBA00022627"/>
    </source>
</evidence>
<keyword evidence="7" id="KW-1185">Reference proteome</keyword>
<reference evidence="6 7" key="1">
    <citation type="submission" date="2018-11" db="EMBL/GenBank/DDBJ databases">
        <title>Genomic Encyclopedia of Type Strains, Phase IV (KMG-IV): sequencing the most valuable type-strain genomes for metagenomic binning, comparative biology and taxonomic classification.</title>
        <authorList>
            <person name="Goeker M."/>
        </authorList>
    </citation>
    <scope>NUCLEOTIDE SEQUENCE [LARGE SCALE GENOMIC DNA]</scope>
    <source>
        <strain evidence="6 7">DSM 29158</strain>
    </source>
</reference>
<protein>
    <recommendedName>
        <fullName evidence="3">Acetoin utilization protein AcuC</fullName>
    </recommendedName>
</protein>
<proteinExistence type="inferred from homology"/>
<dbReference type="Proteomes" id="UP000277108">
    <property type="component" value="Unassembled WGS sequence"/>
</dbReference>